<dbReference type="InterPro" id="IPR011322">
    <property type="entry name" value="N-reg_PII-like_a/b"/>
</dbReference>
<dbReference type="GO" id="GO:0010038">
    <property type="term" value="P:response to metal ion"/>
    <property type="evidence" value="ECO:0007669"/>
    <property type="project" value="InterPro"/>
</dbReference>
<evidence type="ECO:0000313" key="2">
    <source>
        <dbReference type="Proteomes" id="UP000515125"/>
    </source>
</evidence>
<dbReference type="GeneID" id="113147180"/>
<reference evidence="3" key="1">
    <citation type="submission" date="2025-08" db="UniProtKB">
        <authorList>
            <consortium name="RefSeq"/>
        </authorList>
    </citation>
    <scope>IDENTIFICATION</scope>
</reference>
<dbReference type="PANTHER" id="PTHR23419:SF8">
    <property type="entry name" value="FI09726P"/>
    <property type="match status" value="1"/>
</dbReference>
<dbReference type="InterPro" id="IPR004323">
    <property type="entry name" value="Ion_tolerance_CutA"/>
</dbReference>
<dbReference type="OrthoDB" id="2017693at2759"/>
<comment type="similarity">
    <text evidence="1">Belongs to the CutA family.</text>
</comment>
<accession>A0A6P6RZT5</accession>
<keyword evidence="2" id="KW-1185">Reference proteome</keyword>
<dbReference type="Gene3D" id="3.30.70.120">
    <property type="match status" value="1"/>
</dbReference>
<dbReference type="AlphaFoldDB" id="A0A6P6RZT5"/>
<evidence type="ECO:0000256" key="1">
    <source>
        <dbReference type="ARBA" id="ARBA00010169"/>
    </source>
</evidence>
<name>A0A6P6RZT5_9EIME</name>
<dbReference type="InterPro" id="IPR015867">
    <property type="entry name" value="N-reg_PII/ATP_PRibTrfase_C"/>
</dbReference>
<dbReference type="GO" id="GO:0005507">
    <property type="term" value="F:copper ion binding"/>
    <property type="evidence" value="ECO:0007669"/>
    <property type="project" value="TreeGrafter"/>
</dbReference>
<dbReference type="RefSeq" id="XP_026192620.1">
    <property type="nucleotide sequence ID" value="XM_026336835.1"/>
</dbReference>
<sequence length="122" mass="13244">MATLATERTAEPTPTGLVVGLATTSTIEEAKSIADHLVGNHLAACVQLVPAIESVYQWKGKIEKSSEVLLIIKTQRSNAQLVVDAIKQQHSYDVPEVVFTDIVDGNADYINWARAAMQPKTL</sequence>
<proteinExistence type="inferred from homology"/>
<gene>
    <name evidence="3" type="primary">LOC113147180</name>
</gene>
<dbReference type="SUPFAM" id="SSF54913">
    <property type="entry name" value="GlnB-like"/>
    <property type="match status" value="1"/>
</dbReference>
<protein>
    <submittedName>
        <fullName evidence="3">Uncharacterized protein LOC113147180</fullName>
    </submittedName>
</protein>
<dbReference type="Proteomes" id="UP000515125">
    <property type="component" value="Unplaced"/>
</dbReference>
<evidence type="ECO:0000313" key="3">
    <source>
        <dbReference type="RefSeq" id="XP_026192620.1"/>
    </source>
</evidence>
<organism evidence="2 3">
    <name type="scientific">Cyclospora cayetanensis</name>
    <dbReference type="NCBI Taxonomy" id="88456"/>
    <lineage>
        <taxon>Eukaryota</taxon>
        <taxon>Sar</taxon>
        <taxon>Alveolata</taxon>
        <taxon>Apicomplexa</taxon>
        <taxon>Conoidasida</taxon>
        <taxon>Coccidia</taxon>
        <taxon>Eucoccidiorida</taxon>
        <taxon>Eimeriorina</taxon>
        <taxon>Eimeriidae</taxon>
        <taxon>Cyclospora</taxon>
    </lineage>
</organism>
<dbReference type="PANTHER" id="PTHR23419">
    <property type="entry name" value="DIVALENT CATION TOLERANCE CUTA-RELATED"/>
    <property type="match status" value="1"/>
</dbReference>
<dbReference type="Pfam" id="PF03091">
    <property type="entry name" value="CutA1"/>
    <property type="match status" value="1"/>
</dbReference>